<dbReference type="AlphaFoldDB" id="A0A6G3U8J7"/>
<dbReference type="InterPro" id="IPR042104">
    <property type="entry name" value="PKS_dehydratase_sf"/>
</dbReference>
<feature type="non-terminal residue" evidence="3">
    <location>
        <position position="1"/>
    </location>
</feature>
<dbReference type="InterPro" id="IPR049900">
    <property type="entry name" value="PKS_mFAS_DH"/>
</dbReference>
<feature type="region of interest" description="N-terminal hotdog fold" evidence="1">
    <location>
        <begin position="1"/>
        <end position="48"/>
    </location>
</feature>
<protein>
    <recommendedName>
        <fullName evidence="2">PKS/mFAS DH domain-containing protein</fullName>
    </recommendedName>
</protein>
<feature type="region of interest" description="C-terminal hotdog fold" evidence="1">
    <location>
        <begin position="59"/>
        <end position="95"/>
    </location>
</feature>
<proteinExistence type="predicted"/>
<comment type="caution">
    <text evidence="1">Lacks conserved residue(s) required for the propagation of feature annotation.</text>
</comment>
<name>A0A6G3U8J7_9ACTN</name>
<evidence type="ECO:0000256" key="1">
    <source>
        <dbReference type="PROSITE-ProRule" id="PRU01363"/>
    </source>
</evidence>
<dbReference type="InterPro" id="IPR049551">
    <property type="entry name" value="PKS_DH_C"/>
</dbReference>
<dbReference type="EMBL" id="JAAGMU010001264">
    <property type="protein sequence ID" value="NEC82380.1"/>
    <property type="molecule type" value="Genomic_DNA"/>
</dbReference>
<dbReference type="Gene3D" id="3.10.129.110">
    <property type="entry name" value="Polyketide synthase dehydratase"/>
    <property type="match status" value="1"/>
</dbReference>
<feature type="non-terminal residue" evidence="3">
    <location>
        <position position="95"/>
    </location>
</feature>
<evidence type="ECO:0000259" key="2">
    <source>
        <dbReference type="PROSITE" id="PS52019"/>
    </source>
</evidence>
<reference evidence="3" key="1">
    <citation type="submission" date="2020-01" db="EMBL/GenBank/DDBJ databases">
        <title>Insect and environment-associated Actinomycetes.</title>
        <authorList>
            <person name="Currrie C."/>
            <person name="Chevrette M."/>
            <person name="Carlson C."/>
            <person name="Stubbendieck R."/>
            <person name="Wendt-Pienkowski E."/>
        </authorList>
    </citation>
    <scope>NUCLEOTIDE SEQUENCE</scope>
    <source>
        <strain evidence="3">SID7958</strain>
    </source>
</reference>
<dbReference type="Pfam" id="PF14765">
    <property type="entry name" value="PS-DH"/>
    <property type="match status" value="1"/>
</dbReference>
<accession>A0A6G3U8J7</accession>
<sequence>AGTVEVSVEVDTSLPVPEVTVHSRPAGRDGADWVLHATASAQPALPATGEEPPLRPDDAASIWTEETYDRLAARGLGYGPAFRGVREVLRPGDDT</sequence>
<dbReference type="PROSITE" id="PS52019">
    <property type="entry name" value="PKS_MFAS_DH"/>
    <property type="match status" value="1"/>
</dbReference>
<comment type="caution">
    <text evidence="3">The sequence shown here is derived from an EMBL/GenBank/DDBJ whole genome shotgun (WGS) entry which is preliminary data.</text>
</comment>
<evidence type="ECO:0000313" key="3">
    <source>
        <dbReference type="EMBL" id="NEC82380.1"/>
    </source>
</evidence>
<gene>
    <name evidence="3" type="ORF">G3I38_24835</name>
</gene>
<feature type="domain" description="PKS/mFAS DH" evidence="2">
    <location>
        <begin position="1"/>
        <end position="95"/>
    </location>
</feature>
<organism evidence="3">
    <name type="scientific">Streptomyces sp. SID7958</name>
    <dbReference type="NCBI Taxonomy" id="2706093"/>
    <lineage>
        <taxon>Bacteria</taxon>
        <taxon>Bacillati</taxon>
        <taxon>Actinomycetota</taxon>
        <taxon>Actinomycetes</taxon>
        <taxon>Kitasatosporales</taxon>
        <taxon>Streptomycetaceae</taxon>
        <taxon>Streptomyces</taxon>
    </lineage>
</organism>